<dbReference type="GO" id="GO:0016020">
    <property type="term" value="C:membrane"/>
    <property type="evidence" value="ECO:0007669"/>
    <property type="project" value="InterPro"/>
</dbReference>
<reference evidence="1" key="1">
    <citation type="journal article" date="2020" name="Nature">
        <title>Giant virus diversity and host interactions through global metagenomics.</title>
        <authorList>
            <person name="Schulz F."/>
            <person name="Roux S."/>
            <person name="Paez-Espino D."/>
            <person name="Jungbluth S."/>
            <person name="Walsh D.A."/>
            <person name="Denef V.J."/>
            <person name="McMahon K.D."/>
            <person name="Konstantinidis K.T."/>
            <person name="Eloe-Fadrosh E.A."/>
            <person name="Kyrpides N.C."/>
            <person name="Woyke T."/>
        </authorList>
    </citation>
    <scope>NUCLEOTIDE SEQUENCE</scope>
    <source>
        <strain evidence="1">GVMAG-S-ERX555943-30</strain>
    </source>
</reference>
<name>A0A6C0AVV5_9ZZZZ</name>
<organism evidence="1">
    <name type="scientific">viral metagenome</name>
    <dbReference type="NCBI Taxonomy" id="1070528"/>
    <lineage>
        <taxon>unclassified sequences</taxon>
        <taxon>metagenomes</taxon>
        <taxon>organismal metagenomes</taxon>
    </lineage>
</organism>
<sequence>MNRNYFFISKPRCASTHIYEGLTGWDDSVNGGKPYYHLTAPHLQHIFKGQYNSSFSFSVIRNPYDLVLSWYNEHRKERYERETQALYSVSIDEWISRGCPTHWKHLPFNPLHQYRWVYNNDQLLVSYLIRMEDYNNGIQYVYDKIKPYLKPDITIESISQTRKNESNNTLELTEEQKNKIYELFKKDFELFGYSK</sequence>
<dbReference type="EMBL" id="MN738753">
    <property type="protein sequence ID" value="QHS83375.1"/>
    <property type="molecule type" value="Genomic_DNA"/>
</dbReference>
<dbReference type="SUPFAM" id="SSF52540">
    <property type="entry name" value="P-loop containing nucleoside triphosphate hydrolases"/>
    <property type="match status" value="1"/>
</dbReference>
<evidence type="ECO:0000313" key="1">
    <source>
        <dbReference type="EMBL" id="QHS83375.1"/>
    </source>
</evidence>
<proteinExistence type="predicted"/>
<dbReference type="InterPro" id="IPR005331">
    <property type="entry name" value="Sulfotransferase"/>
</dbReference>
<dbReference type="AlphaFoldDB" id="A0A6C0AVV5"/>
<accession>A0A6C0AVV5</accession>
<dbReference type="Pfam" id="PF03567">
    <property type="entry name" value="Sulfotransfer_2"/>
    <property type="match status" value="1"/>
</dbReference>
<dbReference type="InterPro" id="IPR027417">
    <property type="entry name" value="P-loop_NTPase"/>
</dbReference>
<dbReference type="GO" id="GO:0008146">
    <property type="term" value="F:sulfotransferase activity"/>
    <property type="evidence" value="ECO:0007669"/>
    <property type="project" value="InterPro"/>
</dbReference>
<protein>
    <submittedName>
        <fullName evidence="1">Uncharacterized protein</fullName>
    </submittedName>
</protein>
<dbReference type="Gene3D" id="3.40.50.300">
    <property type="entry name" value="P-loop containing nucleotide triphosphate hydrolases"/>
    <property type="match status" value="1"/>
</dbReference>